<dbReference type="InterPro" id="IPR010093">
    <property type="entry name" value="SinI_DNA-bd"/>
</dbReference>
<dbReference type="RefSeq" id="WP_088643438.1">
    <property type="nucleotide sequence ID" value="NZ_MZMV01000012.1"/>
</dbReference>
<feature type="domain" description="Helix-turn-helix" evidence="1">
    <location>
        <begin position="27"/>
        <end position="73"/>
    </location>
</feature>
<dbReference type="SUPFAM" id="SSF46955">
    <property type="entry name" value="Putative DNA-binding domain"/>
    <property type="match status" value="1"/>
</dbReference>
<keyword evidence="3" id="KW-1185">Reference proteome</keyword>
<dbReference type="NCBIfam" id="TIGR01764">
    <property type="entry name" value="excise"/>
    <property type="match status" value="1"/>
</dbReference>
<gene>
    <name evidence="2" type="ORF">B5D80_09505</name>
</gene>
<reference evidence="2 3" key="1">
    <citation type="submission" date="2017-03" db="EMBL/GenBank/DDBJ databases">
        <title>Whole genome sequence of Micromonospora wenchangensis, isolated from mangrove soil.</title>
        <authorList>
            <person name="Yang H."/>
        </authorList>
    </citation>
    <scope>NUCLEOTIDE SEQUENCE [LARGE SCALE GENOMIC DNA]</scope>
    <source>
        <strain evidence="2 3">CCTCC AA 2012002</strain>
    </source>
</reference>
<proteinExistence type="predicted"/>
<sequence length="91" mass="9835">MSTTARPSPVVRLVPRTGVTVVGPVTYTVREVAKLLGISLGSTYALVRDGTIPATRLGGRWLIPRARFHTWLDGVTEEPAAATGTEHGRRR</sequence>
<dbReference type="EMBL" id="MZMV01000012">
    <property type="protein sequence ID" value="OWV09233.1"/>
    <property type="molecule type" value="Genomic_DNA"/>
</dbReference>
<organism evidence="2 3">
    <name type="scientific">Micromonospora wenchangensis</name>
    <dbReference type="NCBI Taxonomy" id="1185415"/>
    <lineage>
        <taxon>Bacteria</taxon>
        <taxon>Bacillati</taxon>
        <taxon>Actinomycetota</taxon>
        <taxon>Actinomycetes</taxon>
        <taxon>Micromonosporales</taxon>
        <taxon>Micromonosporaceae</taxon>
        <taxon>Micromonospora</taxon>
    </lineage>
</organism>
<dbReference type="GO" id="GO:0003677">
    <property type="term" value="F:DNA binding"/>
    <property type="evidence" value="ECO:0007669"/>
    <property type="project" value="InterPro"/>
</dbReference>
<dbReference type="InterPro" id="IPR041657">
    <property type="entry name" value="HTH_17"/>
</dbReference>
<name>A0A246RQW5_9ACTN</name>
<evidence type="ECO:0000313" key="3">
    <source>
        <dbReference type="Proteomes" id="UP000197174"/>
    </source>
</evidence>
<comment type="caution">
    <text evidence="2">The sequence shown here is derived from an EMBL/GenBank/DDBJ whole genome shotgun (WGS) entry which is preliminary data.</text>
</comment>
<evidence type="ECO:0000259" key="1">
    <source>
        <dbReference type="Pfam" id="PF12728"/>
    </source>
</evidence>
<dbReference type="Pfam" id="PF12728">
    <property type="entry name" value="HTH_17"/>
    <property type="match status" value="1"/>
</dbReference>
<dbReference type="Proteomes" id="UP000197174">
    <property type="component" value="Unassembled WGS sequence"/>
</dbReference>
<protein>
    <recommendedName>
        <fullName evidence="1">Helix-turn-helix domain-containing protein</fullName>
    </recommendedName>
</protein>
<dbReference type="OrthoDB" id="3539682at2"/>
<evidence type="ECO:0000313" key="2">
    <source>
        <dbReference type="EMBL" id="OWV09233.1"/>
    </source>
</evidence>
<dbReference type="InterPro" id="IPR009061">
    <property type="entry name" value="DNA-bd_dom_put_sf"/>
</dbReference>
<accession>A0A246RQW5</accession>
<dbReference type="AlphaFoldDB" id="A0A246RQW5"/>